<feature type="transmembrane region" description="Helical" evidence="1">
    <location>
        <begin position="116"/>
        <end position="136"/>
    </location>
</feature>
<reference evidence="2" key="1">
    <citation type="submission" date="2020-08" db="EMBL/GenBank/DDBJ databases">
        <authorList>
            <person name="Cejkova D."/>
            <person name="Kubasova T."/>
            <person name="Jahodarova E."/>
            <person name="Rychlik I."/>
        </authorList>
    </citation>
    <scope>NUCLEOTIDE SEQUENCE</scope>
    <source>
        <strain evidence="2">An420c</strain>
    </source>
</reference>
<name>A0A939BAS7_9CLOT</name>
<organism evidence="2 3">
    <name type="scientific">Mordavella massiliensis</name>
    <dbReference type="NCBI Taxonomy" id="1871024"/>
    <lineage>
        <taxon>Bacteria</taxon>
        <taxon>Bacillati</taxon>
        <taxon>Bacillota</taxon>
        <taxon>Clostridia</taxon>
        <taxon>Eubacteriales</taxon>
        <taxon>Clostridiaceae</taxon>
        <taxon>Mordavella</taxon>
    </lineage>
</organism>
<dbReference type="AlphaFoldDB" id="A0A939BAS7"/>
<keyword evidence="3" id="KW-1185">Reference proteome</keyword>
<sequence length="218" mass="23641">MTGCLIKDLMLIKNQKQFLVIIGVIGLMMLIIYDNPSFVFGYLTVMLSFLPITTLAYDDAENGAAYLFSLPVTRRGYVAEKYLFSIGFTLVTGAVVYGVVWGGCLLKRYSIQAEEMGMLLLASLSISVLFLATAIPVQIRFGSERSRIAGAIVMCSLFVICYGGARLLGALSIDEETLERAAASIGTAGIAGLAITAWIVIYGISCLVSFRLIAKREF</sequence>
<reference evidence="2" key="2">
    <citation type="journal article" date="2021" name="Sci. Rep.">
        <title>The distribution of antibiotic resistance genes in chicken gut microbiota commensals.</title>
        <authorList>
            <person name="Juricova H."/>
            <person name="Matiasovicova J."/>
            <person name="Kubasova T."/>
            <person name="Cejkova D."/>
            <person name="Rychlik I."/>
        </authorList>
    </citation>
    <scope>NUCLEOTIDE SEQUENCE</scope>
    <source>
        <strain evidence="2">An420c</strain>
    </source>
</reference>
<feature type="transmembrane region" description="Helical" evidence="1">
    <location>
        <begin position="148"/>
        <end position="168"/>
    </location>
</feature>
<keyword evidence="1" id="KW-0472">Membrane</keyword>
<feature type="transmembrane region" description="Helical" evidence="1">
    <location>
        <begin position="82"/>
        <end position="104"/>
    </location>
</feature>
<protein>
    <submittedName>
        <fullName evidence="2">ABC-2 transporter permease</fullName>
    </submittedName>
</protein>
<gene>
    <name evidence="2" type="ORF">H6A13_00625</name>
</gene>
<accession>A0A939BAS7</accession>
<evidence type="ECO:0000313" key="2">
    <source>
        <dbReference type="EMBL" id="MBM6825610.1"/>
    </source>
</evidence>
<dbReference type="PANTHER" id="PTHR41309:SF2">
    <property type="entry name" value="MEMBRANE PROTEIN"/>
    <property type="match status" value="1"/>
</dbReference>
<dbReference type="EMBL" id="JACJLV010000001">
    <property type="protein sequence ID" value="MBM6825610.1"/>
    <property type="molecule type" value="Genomic_DNA"/>
</dbReference>
<dbReference type="InterPro" id="IPR025699">
    <property type="entry name" value="ABC2_memb-like"/>
</dbReference>
<dbReference type="PANTHER" id="PTHR41309">
    <property type="entry name" value="MEMBRANE PROTEIN-RELATED"/>
    <property type="match status" value="1"/>
</dbReference>
<keyword evidence="1" id="KW-0812">Transmembrane</keyword>
<dbReference type="Pfam" id="PF13346">
    <property type="entry name" value="ABC2_membrane_5"/>
    <property type="match status" value="1"/>
</dbReference>
<feature type="transmembrane region" description="Helical" evidence="1">
    <location>
        <begin position="188"/>
        <end position="214"/>
    </location>
</feature>
<feature type="transmembrane region" description="Helical" evidence="1">
    <location>
        <begin position="39"/>
        <end position="57"/>
    </location>
</feature>
<keyword evidence="1" id="KW-1133">Transmembrane helix</keyword>
<feature type="transmembrane region" description="Helical" evidence="1">
    <location>
        <begin position="17"/>
        <end position="33"/>
    </location>
</feature>
<dbReference type="RefSeq" id="WP_204907676.1">
    <property type="nucleotide sequence ID" value="NZ_JACJLV010000001.1"/>
</dbReference>
<evidence type="ECO:0000313" key="3">
    <source>
        <dbReference type="Proteomes" id="UP000713880"/>
    </source>
</evidence>
<proteinExistence type="predicted"/>
<dbReference type="Proteomes" id="UP000713880">
    <property type="component" value="Unassembled WGS sequence"/>
</dbReference>
<comment type="caution">
    <text evidence="2">The sequence shown here is derived from an EMBL/GenBank/DDBJ whole genome shotgun (WGS) entry which is preliminary data.</text>
</comment>
<evidence type="ECO:0000256" key="1">
    <source>
        <dbReference type="SAM" id="Phobius"/>
    </source>
</evidence>